<comment type="caution">
    <text evidence="2">The sequence shown here is derived from an EMBL/GenBank/DDBJ whole genome shotgun (WGS) entry which is preliminary data.</text>
</comment>
<organism evidence="2 3">
    <name type="scientific">Microbacterium profundi</name>
    <dbReference type="NCBI Taxonomy" id="450380"/>
    <lineage>
        <taxon>Bacteria</taxon>
        <taxon>Bacillati</taxon>
        <taxon>Actinomycetota</taxon>
        <taxon>Actinomycetes</taxon>
        <taxon>Micrococcales</taxon>
        <taxon>Microbacteriaceae</taxon>
        <taxon>Microbacterium</taxon>
    </lineage>
</organism>
<protein>
    <recommendedName>
        <fullName evidence="4">Permease</fullName>
    </recommendedName>
</protein>
<evidence type="ECO:0000313" key="3">
    <source>
        <dbReference type="Proteomes" id="UP001553715"/>
    </source>
</evidence>
<sequence length="137" mass="14229">MSATESTENLTLAVDIRTGLIITLVASFLMVAVSIGVNQASSILDQRELHRSLHFLGVPVETVDAARTRAIMSPLLFTAVGSALCAAVLVFPLVGIAVVVAPLSLVTIAAVVALGIALVWLGVRVTRPLLSTAFQPA</sequence>
<dbReference type="EMBL" id="JBFBMH010000001">
    <property type="protein sequence ID" value="MEW1973591.1"/>
    <property type="molecule type" value="Genomic_DNA"/>
</dbReference>
<gene>
    <name evidence="2" type="ORF">AB0301_00710</name>
</gene>
<name>A0ABV3LCF6_9MICO</name>
<keyword evidence="1" id="KW-0472">Membrane</keyword>
<keyword evidence="3" id="KW-1185">Reference proteome</keyword>
<keyword evidence="1" id="KW-0812">Transmembrane</keyword>
<feature type="transmembrane region" description="Helical" evidence="1">
    <location>
        <begin position="20"/>
        <end position="37"/>
    </location>
</feature>
<keyword evidence="1" id="KW-1133">Transmembrane helix</keyword>
<feature type="transmembrane region" description="Helical" evidence="1">
    <location>
        <begin position="105"/>
        <end position="123"/>
    </location>
</feature>
<evidence type="ECO:0008006" key="4">
    <source>
        <dbReference type="Google" id="ProtNLM"/>
    </source>
</evidence>
<feature type="transmembrane region" description="Helical" evidence="1">
    <location>
        <begin position="75"/>
        <end position="99"/>
    </location>
</feature>
<dbReference type="RefSeq" id="WP_366232018.1">
    <property type="nucleotide sequence ID" value="NZ_JBFBMH010000001.1"/>
</dbReference>
<proteinExistence type="predicted"/>
<reference evidence="2 3" key="1">
    <citation type="submission" date="2024-06" db="EMBL/GenBank/DDBJ databases">
        <title>The Natural Products Discovery Center: Release of the First 8490 Sequenced Strains for Exploring Actinobacteria Biosynthetic Diversity.</title>
        <authorList>
            <person name="Kalkreuter E."/>
            <person name="Kautsar S.A."/>
            <person name="Yang D."/>
            <person name="Bader C.D."/>
            <person name="Teijaro C.N."/>
            <person name="Fluegel L."/>
            <person name="Davis C.M."/>
            <person name="Simpson J.R."/>
            <person name="Lauterbach L."/>
            <person name="Steele A.D."/>
            <person name="Gui C."/>
            <person name="Meng S."/>
            <person name="Li G."/>
            <person name="Viehrig K."/>
            <person name="Ye F."/>
            <person name="Su P."/>
            <person name="Kiefer A.F."/>
            <person name="Nichols A."/>
            <person name="Cepeda A.J."/>
            <person name="Yan W."/>
            <person name="Fan B."/>
            <person name="Jiang Y."/>
            <person name="Adhikari A."/>
            <person name="Zheng C.-J."/>
            <person name="Schuster L."/>
            <person name="Cowan T.M."/>
            <person name="Smanski M.J."/>
            <person name="Chevrette M.G."/>
            <person name="De Carvalho L.P.S."/>
            <person name="Shen B."/>
        </authorList>
    </citation>
    <scope>NUCLEOTIDE SEQUENCE [LARGE SCALE GENOMIC DNA]</scope>
    <source>
        <strain evidence="2 3">NPDC077434</strain>
    </source>
</reference>
<evidence type="ECO:0000256" key="1">
    <source>
        <dbReference type="SAM" id="Phobius"/>
    </source>
</evidence>
<accession>A0ABV3LCF6</accession>
<evidence type="ECO:0000313" key="2">
    <source>
        <dbReference type="EMBL" id="MEW1973591.1"/>
    </source>
</evidence>
<dbReference type="Proteomes" id="UP001553715">
    <property type="component" value="Unassembled WGS sequence"/>
</dbReference>